<proteinExistence type="predicted"/>
<feature type="repeat" description="PPR" evidence="2">
    <location>
        <begin position="649"/>
        <end position="683"/>
    </location>
</feature>
<evidence type="ECO:0000256" key="2">
    <source>
        <dbReference type="PROSITE-ProRule" id="PRU00708"/>
    </source>
</evidence>
<feature type="compositionally biased region" description="Low complexity" evidence="3">
    <location>
        <begin position="224"/>
        <end position="235"/>
    </location>
</feature>
<dbReference type="InterPro" id="IPR036063">
    <property type="entry name" value="Smr_dom_sf"/>
</dbReference>
<dbReference type="EMBL" id="CAMXCT010006576">
    <property type="protein sequence ID" value="CAI4016274.1"/>
    <property type="molecule type" value="Genomic_DNA"/>
</dbReference>
<evidence type="ECO:0000313" key="6">
    <source>
        <dbReference type="EMBL" id="CAI4016274.1"/>
    </source>
</evidence>
<dbReference type="EMBL" id="CAMXCT020006576">
    <property type="protein sequence ID" value="CAL1169649.1"/>
    <property type="molecule type" value="Genomic_DNA"/>
</dbReference>
<reference evidence="6" key="1">
    <citation type="submission" date="2022-10" db="EMBL/GenBank/DDBJ databases">
        <authorList>
            <person name="Chen Y."/>
            <person name="Dougan E. K."/>
            <person name="Chan C."/>
            <person name="Rhodes N."/>
            <person name="Thang M."/>
        </authorList>
    </citation>
    <scope>NUCLEOTIDE SEQUENCE</scope>
</reference>
<dbReference type="Gene3D" id="3.30.1370.110">
    <property type="match status" value="1"/>
</dbReference>
<dbReference type="InterPro" id="IPR011009">
    <property type="entry name" value="Kinase-like_dom_sf"/>
</dbReference>
<dbReference type="SMART" id="SM00220">
    <property type="entry name" value="S_TKc"/>
    <property type="match status" value="1"/>
</dbReference>
<feature type="region of interest" description="Disordered" evidence="3">
    <location>
        <begin position="212"/>
        <end position="243"/>
    </location>
</feature>
<protein>
    <submittedName>
        <fullName evidence="7">Serine/threonine-protein kinase EDR1</fullName>
    </submittedName>
</protein>
<feature type="domain" description="Protein kinase" evidence="4">
    <location>
        <begin position="429"/>
        <end position="908"/>
    </location>
</feature>
<keyword evidence="7" id="KW-0418">Kinase</keyword>
<evidence type="ECO:0000313" key="7">
    <source>
        <dbReference type="EMBL" id="CAL4803586.1"/>
    </source>
</evidence>
<evidence type="ECO:0000256" key="3">
    <source>
        <dbReference type="SAM" id="MobiDB-lite"/>
    </source>
</evidence>
<dbReference type="PANTHER" id="PTHR47447">
    <property type="entry name" value="OS03G0856100 PROTEIN"/>
    <property type="match status" value="1"/>
</dbReference>
<dbReference type="PROSITE" id="PS51375">
    <property type="entry name" value="PPR"/>
    <property type="match status" value="3"/>
</dbReference>
<dbReference type="SUPFAM" id="SSF160443">
    <property type="entry name" value="SMR domain-like"/>
    <property type="match status" value="1"/>
</dbReference>
<comment type="caution">
    <text evidence="6">The sequence shown here is derived from an EMBL/GenBank/DDBJ whole genome shotgun (WGS) entry which is preliminary data.</text>
</comment>
<organism evidence="6">
    <name type="scientific">Cladocopium goreaui</name>
    <dbReference type="NCBI Taxonomy" id="2562237"/>
    <lineage>
        <taxon>Eukaryota</taxon>
        <taxon>Sar</taxon>
        <taxon>Alveolata</taxon>
        <taxon>Dinophyceae</taxon>
        <taxon>Suessiales</taxon>
        <taxon>Symbiodiniaceae</taxon>
        <taxon>Cladocopium</taxon>
    </lineage>
</organism>
<dbReference type="Proteomes" id="UP001152797">
    <property type="component" value="Unassembled WGS sequence"/>
</dbReference>
<evidence type="ECO:0000256" key="1">
    <source>
        <dbReference type="ARBA" id="ARBA00022737"/>
    </source>
</evidence>
<feature type="repeat" description="PPR" evidence="2">
    <location>
        <begin position="784"/>
        <end position="818"/>
    </location>
</feature>
<feature type="repeat" description="PPR" evidence="2">
    <location>
        <begin position="962"/>
        <end position="996"/>
    </location>
</feature>
<feature type="region of interest" description="Disordered" evidence="3">
    <location>
        <begin position="1"/>
        <end position="23"/>
    </location>
</feature>
<dbReference type="Gene3D" id="1.10.510.10">
    <property type="entry name" value="Transferase(Phosphotransferase) domain 1"/>
    <property type="match status" value="1"/>
</dbReference>
<dbReference type="GO" id="GO:0004672">
    <property type="term" value="F:protein kinase activity"/>
    <property type="evidence" value="ECO:0007669"/>
    <property type="project" value="InterPro"/>
</dbReference>
<dbReference type="PANTHER" id="PTHR47447:SF17">
    <property type="entry name" value="OS12G0638900 PROTEIN"/>
    <property type="match status" value="1"/>
</dbReference>
<dbReference type="EMBL" id="CAMXCT030006576">
    <property type="protein sequence ID" value="CAL4803586.1"/>
    <property type="molecule type" value="Genomic_DNA"/>
</dbReference>
<dbReference type="InterPro" id="IPR011990">
    <property type="entry name" value="TPR-like_helical_dom_sf"/>
</dbReference>
<dbReference type="NCBIfam" id="TIGR00756">
    <property type="entry name" value="PPR"/>
    <property type="match status" value="1"/>
</dbReference>
<keyword evidence="8" id="KW-1185">Reference proteome</keyword>
<dbReference type="Pfam" id="PF00069">
    <property type="entry name" value="Pkinase"/>
    <property type="match status" value="1"/>
</dbReference>
<dbReference type="PROSITE" id="PS50828">
    <property type="entry name" value="SMR"/>
    <property type="match status" value="1"/>
</dbReference>
<dbReference type="Gene3D" id="1.25.40.10">
    <property type="entry name" value="Tetratricopeptide repeat domain"/>
    <property type="match status" value="4"/>
</dbReference>
<dbReference type="Pfam" id="PF01535">
    <property type="entry name" value="PPR"/>
    <property type="match status" value="3"/>
</dbReference>
<keyword evidence="7" id="KW-0808">Transferase</keyword>
<feature type="region of interest" description="Disordered" evidence="3">
    <location>
        <begin position="284"/>
        <end position="366"/>
    </location>
</feature>
<feature type="region of interest" description="Disordered" evidence="3">
    <location>
        <begin position="153"/>
        <end position="194"/>
    </location>
</feature>
<gene>
    <name evidence="6" type="ORF">C1SCF055_LOCUS41027</name>
</gene>
<dbReference type="Pfam" id="PF13041">
    <property type="entry name" value="PPR_2"/>
    <property type="match status" value="1"/>
</dbReference>
<feature type="domain" description="Smr" evidence="5">
    <location>
        <begin position="1151"/>
        <end position="1227"/>
    </location>
</feature>
<sequence length="1253" mass="134674">MQVGLVRMQPAPAPRPAQVPQSAPLHCHAPVPSVPATAHVTPVSSPCQATVSQSVRNVQGPPGTGLNIGPPAPSVPQMLRPAAQGIPGIAPNGWINHPSFTAAPGYMAPPATMPSLPSYGTVPASGSAAAPAGGPRCQVRVQPQMSAGYQPSALSALTSPRRPGSPSKLSPGQEAAASKTSRGMRYSSAGRTYEKGQTNVATVLGSHESSLHNLTASKPVKPGSRCYRSSSCSSSLDGNSPRRVRGAFERAHSAGVRMETPHLSRGATASSSALLLEAAGPVRRSSAGNLPYSLSRQRSGRRPGSKSPPRHTGQGVSRRPSGGQPHSSRGTPGRKSTVAIAVTGGNPASAAPNLTEPEAEAEPRHSHAENYHAQMAAVAHAAQRSAYQETPSIAVKPTPAQVRDPGASAGQLQLAARIYSSEIVQWKDIQLTKLISGGSFGEVYLARQGGREVCVKKCMTGPGGAMTPEQLRNLEREINAYRSIGNRCDHIVKCIGFVFETPDLALVTEYLENGNLFDLLYVNQVALKASLRLSAANQTTQAIQYMHALTPPLVHRDLKTQNLVPPQNGQMWAVRCVRGATGEADRDFHRFLAVALAVVFFALETQGMTLASGDSKLCTSVFSVLGRQGRWPEACFLLSQRRSNEEQLDTIVYNAVIKACERSSEWSQALGWFSEVRLAEMAPDVVTFNTTITALQKGQQWQQALVMMEEVDRHVTPDAVTCAAAVQACGQGGRWDMALEIFYNARARLDVQLDVVCLNTLVSVCGRWEQWQWAIHLLEEMRPDVVTYNASMDACARGQQWQRCLTLFDEMFHSILYPTIISYNTAISACENGPWTLVLALLQDLRQQGLKARADTYSAAMAACSKAQQNDLALQLLPKVPSRFTPSRQLLVAYNTALNACAKGHYWMHSLQLLEEMSSTDVSVSPDVVSFSSALTACGKGQHWQKSLALMQDLKDRSLQMNTFLCNAAMDSYSRSSQWQATLALLEDMRKQSQQPSMVAATLAVSAAASAAERAVATDLLHHLQHFPDEAAYLGMLTACQEGSLWDLALHLLDQGRQAQRQLRTEEELPSQQLFSVAISAQKKWEAALAVLADMKQDGPQPNLVVLNAAAKVLFHCGRLSEALALYRDAEDQGLASAEWLNTGRFPEADLDLHCFPVEMAKLAVLSSLLDAALGVKRQGAGGLLLVTGAGGHGGGPVLGPVLRAWLQEMGLPVEDGDWHGTRGRLWLSEDAIQELTGSSEQSAGSAVQHQSL</sequence>
<accession>A0A9P1GLN2</accession>
<keyword evidence="1" id="KW-0677">Repeat</keyword>
<dbReference type="GO" id="GO:0005524">
    <property type="term" value="F:ATP binding"/>
    <property type="evidence" value="ECO:0007669"/>
    <property type="project" value="InterPro"/>
</dbReference>
<feature type="compositionally biased region" description="Polar residues" evidence="3">
    <location>
        <begin position="286"/>
        <end position="297"/>
    </location>
</feature>
<name>A0A9P1GLN2_9DINO</name>
<dbReference type="OrthoDB" id="339325at2759"/>
<dbReference type="AlphaFoldDB" id="A0A9P1GLN2"/>
<reference evidence="7 8" key="2">
    <citation type="submission" date="2024-05" db="EMBL/GenBank/DDBJ databases">
        <authorList>
            <person name="Chen Y."/>
            <person name="Shah S."/>
            <person name="Dougan E. K."/>
            <person name="Thang M."/>
            <person name="Chan C."/>
        </authorList>
    </citation>
    <scope>NUCLEOTIDE SEQUENCE [LARGE SCALE GENOMIC DNA]</scope>
</reference>
<dbReference type="SUPFAM" id="SSF56112">
    <property type="entry name" value="Protein kinase-like (PK-like)"/>
    <property type="match status" value="1"/>
</dbReference>
<dbReference type="InterPro" id="IPR002625">
    <property type="entry name" value="Smr_dom"/>
</dbReference>
<dbReference type="PROSITE" id="PS50011">
    <property type="entry name" value="PROTEIN_KINASE_DOM"/>
    <property type="match status" value="1"/>
</dbReference>
<evidence type="ECO:0000259" key="4">
    <source>
        <dbReference type="PROSITE" id="PS50011"/>
    </source>
</evidence>
<evidence type="ECO:0000313" key="8">
    <source>
        <dbReference type="Proteomes" id="UP001152797"/>
    </source>
</evidence>
<dbReference type="InterPro" id="IPR002885">
    <property type="entry name" value="PPR_rpt"/>
</dbReference>
<dbReference type="InterPro" id="IPR000719">
    <property type="entry name" value="Prot_kinase_dom"/>
</dbReference>
<evidence type="ECO:0000259" key="5">
    <source>
        <dbReference type="PROSITE" id="PS50828"/>
    </source>
</evidence>